<dbReference type="RefSeq" id="WP_349301473.1">
    <property type="nucleotide sequence ID" value="NZ_JBEDNQ010000014.1"/>
</dbReference>
<dbReference type="EMBL" id="JBEDNQ010000014">
    <property type="protein sequence ID" value="MEQ3554405.1"/>
    <property type="molecule type" value="Genomic_DNA"/>
</dbReference>
<feature type="domain" description="CobE/GbiG C-terminal" evidence="1">
    <location>
        <begin position="23"/>
        <end position="138"/>
    </location>
</feature>
<proteinExistence type="predicted"/>
<name>A0ABV1KIX3_9PSEU</name>
<protein>
    <submittedName>
        <fullName evidence="2">Cobalamin biosynthesis protein</fullName>
    </submittedName>
</protein>
<dbReference type="InterPro" id="IPR052553">
    <property type="entry name" value="CbiG_hydrolase"/>
</dbReference>
<dbReference type="Pfam" id="PF01890">
    <property type="entry name" value="CbiG_C"/>
    <property type="match status" value="1"/>
</dbReference>
<dbReference type="PANTHER" id="PTHR37477:SF1">
    <property type="entry name" value="COBALT-PRECORRIN-5A HYDROLASE"/>
    <property type="match status" value="1"/>
</dbReference>
<comment type="caution">
    <text evidence="2">The sequence shown here is derived from an EMBL/GenBank/DDBJ whole genome shotgun (WGS) entry which is preliminary data.</text>
</comment>
<keyword evidence="3" id="KW-1185">Reference proteome</keyword>
<gene>
    <name evidence="2" type="ORF">WIS52_28395</name>
</gene>
<dbReference type="PANTHER" id="PTHR37477">
    <property type="entry name" value="COBALT-PRECORRIN-5A HYDROLASE"/>
    <property type="match status" value="1"/>
</dbReference>
<sequence length="147" mass="14447">MIDGSGAQRSGDERPAPEPVITLVVGVGLRPGTPASAVRALLDDVAVRHGLDLTGAEVATLDRRAREPGLCAAVAPVVPRGYPAAELAAVAVPSPDPRVADATGTPSVAEAAALRAAGPDAELVVPKTTGDGVTVAVARPPGSPATG</sequence>
<dbReference type="InterPro" id="IPR002750">
    <property type="entry name" value="CobE/GbiG_C"/>
</dbReference>
<dbReference type="Proteomes" id="UP001494902">
    <property type="component" value="Unassembled WGS sequence"/>
</dbReference>
<dbReference type="Gene3D" id="3.30.420.180">
    <property type="entry name" value="CobE/GbiG C-terminal domain"/>
    <property type="match status" value="1"/>
</dbReference>
<reference evidence="2 3" key="1">
    <citation type="submission" date="2024-03" db="EMBL/GenBank/DDBJ databases">
        <title>Draft genome sequence of Pseudonocardia nematodicida JCM 31783.</title>
        <authorList>
            <person name="Butdee W."/>
            <person name="Duangmal K."/>
        </authorList>
    </citation>
    <scope>NUCLEOTIDE SEQUENCE [LARGE SCALE GENOMIC DNA]</scope>
    <source>
        <strain evidence="2 3">JCM 31783</strain>
    </source>
</reference>
<dbReference type="SUPFAM" id="SSF159664">
    <property type="entry name" value="CobE/GbiG C-terminal domain-like"/>
    <property type="match status" value="1"/>
</dbReference>
<dbReference type="InterPro" id="IPR036518">
    <property type="entry name" value="CobE/GbiG_C_sf"/>
</dbReference>
<evidence type="ECO:0000313" key="2">
    <source>
        <dbReference type="EMBL" id="MEQ3554405.1"/>
    </source>
</evidence>
<accession>A0ABV1KIX3</accession>
<organism evidence="2 3">
    <name type="scientific">Pseudonocardia nematodicida</name>
    <dbReference type="NCBI Taxonomy" id="1206997"/>
    <lineage>
        <taxon>Bacteria</taxon>
        <taxon>Bacillati</taxon>
        <taxon>Actinomycetota</taxon>
        <taxon>Actinomycetes</taxon>
        <taxon>Pseudonocardiales</taxon>
        <taxon>Pseudonocardiaceae</taxon>
        <taxon>Pseudonocardia</taxon>
    </lineage>
</organism>
<evidence type="ECO:0000313" key="3">
    <source>
        <dbReference type="Proteomes" id="UP001494902"/>
    </source>
</evidence>
<evidence type="ECO:0000259" key="1">
    <source>
        <dbReference type="Pfam" id="PF01890"/>
    </source>
</evidence>